<evidence type="ECO:0000259" key="9">
    <source>
        <dbReference type="PROSITE" id="PS50850"/>
    </source>
</evidence>
<feature type="transmembrane region" description="Helical" evidence="8">
    <location>
        <begin position="465"/>
        <end position="486"/>
    </location>
</feature>
<organism evidence="10 11">
    <name type="scientific">Giardia muris</name>
    <dbReference type="NCBI Taxonomy" id="5742"/>
    <lineage>
        <taxon>Eukaryota</taxon>
        <taxon>Metamonada</taxon>
        <taxon>Diplomonadida</taxon>
        <taxon>Hexamitidae</taxon>
        <taxon>Giardiinae</taxon>
        <taxon>Giardia</taxon>
    </lineage>
</organism>
<dbReference type="GO" id="GO:0022857">
    <property type="term" value="F:transmembrane transporter activity"/>
    <property type="evidence" value="ECO:0007669"/>
    <property type="project" value="InterPro"/>
</dbReference>
<evidence type="ECO:0000256" key="8">
    <source>
        <dbReference type="SAM" id="Phobius"/>
    </source>
</evidence>
<dbReference type="GO" id="GO:0005886">
    <property type="term" value="C:plasma membrane"/>
    <property type="evidence" value="ECO:0007669"/>
    <property type="project" value="UniProtKB-SubCell"/>
</dbReference>
<feature type="transmembrane region" description="Helical" evidence="8">
    <location>
        <begin position="492"/>
        <end position="516"/>
    </location>
</feature>
<dbReference type="OrthoDB" id="2147446at2759"/>
<sequence>MAGPATGGRGARALQANAQLAELHRLAESLTPDRAREMLGRGCLQPVQIGALMASGKLSHETMEFFIGLARQDAERTGTEVAAALDEGGLKYKERRELKNTFLRKKAAISRLEFFRDLQAVRKLTPVRMILLVGWSLAMSALDMTIVNICNPLIMKEPNFVPQGEEIPESTIQWINDVYSIAFASFAIPAAKLGDRYGVTVVHRWGVAGFVLFSTLCGLARHIPASSVPWAYGGFYILVGSRFFQGLTAAFLMSNSMSLCSILVEQKDIPTAMAMNSMAFAAATALGPPLGGVLGQFAGWDFCFYINIVIGIVSIAFCWVYLPKVPRFREEKFDYVGALTILASLILLVLGLTFIPPARGFIALGISLCICGIGGIVGFVFWELQHPFAILPRSILTNKKIMYSLVAGLWNFALIVTVSFQMPFAFQKIHQLEPFVVGLLSLVSPIMQIGASIVCQYLARHVTSFIIKLVSSCYIAVLIILLGYIVPGDIPWIVLCNSLISFGLGIFFTTNNQFMMQTATPDIRGMMGGCIQTFREAGYALGIALVNLVHDIYMGVHWKGPVPSIQKRSNPYWVAYSNIYYDAFATTDWCMSLVSLLAMAFALMSGTNVFEIGFLGYPKRLLRAAQSKPNAPTTAGPAPQAVKPEADALHDRDDAPLVDDE</sequence>
<feature type="transmembrane region" description="Helical" evidence="8">
    <location>
        <begin position="304"/>
        <end position="323"/>
    </location>
</feature>
<name>A0A4Z1SM70_GIAMU</name>
<dbReference type="EMBL" id="VDLU01000005">
    <property type="protein sequence ID" value="TNJ26660.1"/>
    <property type="molecule type" value="Genomic_DNA"/>
</dbReference>
<dbReference type="InterPro" id="IPR036259">
    <property type="entry name" value="MFS_trans_sf"/>
</dbReference>
<dbReference type="Proteomes" id="UP000315496">
    <property type="component" value="Chromosome 5"/>
</dbReference>
<feature type="transmembrane region" description="Helical" evidence="8">
    <location>
        <begin position="205"/>
        <end position="223"/>
    </location>
</feature>
<evidence type="ECO:0000256" key="7">
    <source>
        <dbReference type="SAM" id="MobiDB-lite"/>
    </source>
</evidence>
<dbReference type="InterPro" id="IPR011701">
    <property type="entry name" value="MFS"/>
</dbReference>
<evidence type="ECO:0000256" key="5">
    <source>
        <dbReference type="ARBA" id="ARBA00022989"/>
    </source>
</evidence>
<keyword evidence="6 8" id="KW-0472">Membrane</keyword>
<feature type="transmembrane region" description="Helical" evidence="8">
    <location>
        <begin position="436"/>
        <end position="458"/>
    </location>
</feature>
<feature type="domain" description="Major facilitator superfamily (MFS) profile" evidence="9">
    <location>
        <begin position="129"/>
        <end position="610"/>
    </location>
</feature>
<comment type="subcellular location">
    <subcellularLocation>
        <location evidence="1">Cell membrane</location>
        <topology evidence="1">Multi-pass membrane protein</topology>
    </subcellularLocation>
</comment>
<evidence type="ECO:0000256" key="3">
    <source>
        <dbReference type="ARBA" id="ARBA00022475"/>
    </source>
</evidence>
<keyword evidence="5 8" id="KW-1133">Transmembrane helix</keyword>
<feature type="transmembrane region" description="Helical" evidence="8">
    <location>
        <begin position="335"/>
        <end position="355"/>
    </location>
</feature>
<dbReference type="AlphaFoldDB" id="A0A4Z1SM70"/>
<dbReference type="PROSITE" id="PS50850">
    <property type="entry name" value="MFS"/>
    <property type="match status" value="1"/>
</dbReference>
<feature type="transmembrane region" description="Helical" evidence="8">
    <location>
        <begin position="276"/>
        <end position="298"/>
    </location>
</feature>
<dbReference type="PANTHER" id="PTHR42718">
    <property type="entry name" value="MAJOR FACILITATOR SUPERFAMILY MULTIDRUG TRANSPORTER MFSC"/>
    <property type="match status" value="1"/>
</dbReference>
<dbReference type="CDD" id="cd17321">
    <property type="entry name" value="MFS_MMR_MDR_like"/>
    <property type="match status" value="1"/>
</dbReference>
<evidence type="ECO:0000313" key="11">
    <source>
        <dbReference type="Proteomes" id="UP000315496"/>
    </source>
</evidence>
<keyword evidence="4 8" id="KW-0812">Transmembrane</keyword>
<keyword evidence="2" id="KW-0813">Transport</keyword>
<proteinExistence type="predicted"/>
<dbReference type="VEuPathDB" id="GiardiaDB:GMRT_13140"/>
<feature type="transmembrane region" description="Helical" evidence="8">
    <location>
        <begin position="403"/>
        <end position="424"/>
    </location>
</feature>
<feature type="transmembrane region" description="Helical" evidence="8">
    <location>
        <begin position="361"/>
        <end position="382"/>
    </location>
</feature>
<evidence type="ECO:0000256" key="6">
    <source>
        <dbReference type="ARBA" id="ARBA00023136"/>
    </source>
</evidence>
<keyword evidence="11" id="KW-1185">Reference proteome</keyword>
<keyword evidence="3" id="KW-1003">Cell membrane</keyword>
<protein>
    <submittedName>
        <fullName evidence="10">Multidrug MFS transporter</fullName>
    </submittedName>
</protein>
<feature type="compositionally biased region" description="Basic and acidic residues" evidence="7">
    <location>
        <begin position="644"/>
        <end position="655"/>
    </location>
</feature>
<feature type="transmembrane region" description="Helical" evidence="8">
    <location>
        <begin position="243"/>
        <end position="264"/>
    </location>
</feature>
<feature type="region of interest" description="Disordered" evidence="7">
    <location>
        <begin position="626"/>
        <end position="661"/>
    </location>
</feature>
<feature type="transmembrane region" description="Helical" evidence="8">
    <location>
        <begin position="593"/>
        <end position="617"/>
    </location>
</feature>
<dbReference type="Gene3D" id="1.20.1720.10">
    <property type="entry name" value="Multidrug resistance protein D"/>
    <property type="match status" value="1"/>
</dbReference>
<evidence type="ECO:0000256" key="4">
    <source>
        <dbReference type="ARBA" id="ARBA00022692"/>
    </source>
</evidence>
<dbReference type="SUPFAM" id="SSF103473">
    <property type="entry name" value="MFS general substrate transporter"/>
    <property type="match status" value="1"/>
</dbReference>
<evidence type="ECO:0000256" key="1">
    <source>
        <dbReference type="ARBA" id="ARBA00004651"/>
    </source>
</evidence>
<evidence type="ECO:0000313" key="10">
    <source>
        <dbReference type="EMBL" id="TNJ26660.1"/>
    </source>
</evidence>
<dbReference type="Gene3D" id="1.20.1250.20">
    <property type="entry name" value="MFS general substrate transporter like domains"/>
    <property type="match status" value="1"/>
</dbReference>
<dbReference type="Pfam" id="PF07690">
    <property type="entry name" value="MFS_1"/>
    <property type="match status" value="1"/>
</dbReference>
<comment type="caution">
    <text evidence="10">The sequence shown here is derived from an EMBL/GenBank/DDBJ whole genome shotgun (WGS) entry which is preliminary data.</text>
</comment>
<evidence type="ECO:0000256" key="2">
    <source>
        <dbReference type="ARBA" id="ARBA00022448"/>
    </source>
</evidence>
<dbReference type="PANTHER" id="PTHR42718:SF46">
    <property type="entry name" value="BLR6921 PROTEIN"/>
    <property type="match status" value="1"/>
</dbReference>
<accession>A0A4Z1SM70</accession>
<dbReference type="InterPro" id="IPR020846">
    <property type="entry name" value="MFS_dom"/>
</dbReference>
<reference evidence="10 11" key="1">
    <citation type="submission" date="2019-05" db="EMBL/GenBank/DDBJ databases">
        <title>The compact genome of Giardia muris reveals important steps in the evolution of intestinal protozoan parasites.</title>
        <authorList>
            <person name="Xu F."/>
            <person name="Jimenez-Gonzalez A."/>
            <person name="Einarsson E."/>
            <person name="Astvaldsson A."/>
            <person name="Peirasmaki D."/>
            <person name="Eckmann L."/>
            <person name="Andersson J.O."/>
            <person name="Svard S.G."/>
            <person name="Jerlstrom-Hultqvist J."/>
        </authorList>
    </citation>
    <scope>NUCLEOTIDE SEQUENCE [LARGE SCALE GENOMIC DNA]</scope>
    <source>
        <strain evidence="10 11">Roberts-Thomson</strain>
    </source>
</reference>
<gene>
    <name evidence="10" type="ORF">GMRT_13140</name>
</gene>